<evidence type="ECO:0000313" key="1">
    <source>
        <dbReference type="EMBL" id="CAH1798518.1"/>
    </source>
</evidence>
<sequence length="395" mass="44818">MYAAKEDDIEKLEFLIENGADVNKPLDNFTVLQYAMDNSKKGCFEVWSTYGAEYDIVYVKDQTRGKYLLIFRSSEDSDESLMKAAREPSPVRHDTDYTQLMLAARMNDVKWAKELINSGEDVNAATQEGKTAMKLAVMNDSAECCKVLIDNGVDITNVNDYLRLALDHSSVRCTRLFLDKGANVNEQAENVTPLVLAIKQNDNEWAKDLLERGADVNAKVMYVQMYMQFMQKTPLMFAAERQNLNFVQLLIDHGADVNMKTHEHGETVLDKIIEASTFSIHDVERRKRLREIYCVLVAHGARCANTTTDENVRAMDPAHFIEPPSLQRQARDSIYTLTKGMTGVSYSAVIDSLIKDGYLPAKLKPFMMREDDIQIISPALQDLKPHQQFPQIVIL</sequence>
<dbReference type="PROSITE" id="PS50297">
    <property type="entry name" value="ANK_REP_REGION"/>
    <property type="match status" value="3"/>
</dbReference>
<dbReference type="SMART" id="SM00248">
    <property type="entry name" value="ANK"/>
    <property type="match status" value="7"/>
</dbReference>
<dbReference type="PROSITE" id="PS50088">
    <property type="entry name" value="ANK_REPEAT"/>
    <property type="match status" value="5"/>
</dbReference>
<dbReference type="EMBL" id="CAIIXF020000011">
    <property type="protein sequence ID" value="CAH1798518.1"/>
    <property type="molecule type" value="Genomic_DNA"/>
</dbReference>
<gene>
    <name evidence="1" type="ORF">OFUS_LOCUS22661</name>
</gene>
<dbReference type="AlphaFoldDB" id="A0A8J1TE01"/>
<evidence type="ECO:0000313" key="2">
    <source>
        <dbReference type="Proteomes" id="UP000749559"/>
    </source>
</evidence>
<dbReference type="PANTHER" id="PTHR24198">
    <property type="entry name" value="ANKYRIN REPEAT AND PROTEIN KINASE DOMAIN-CONTAINING PROTEIN"/>
    <property type="match status" value="1"/>
</dbReference>
<proteinExistence type="predicted"/>
<dbReference type="Gene3D" id="1.25.40.20">
    <property type="entry name" value="Ankyrin repeat-containing domain"/>
    <property type="match status" value="3"/>
</dbReference>
<accession>A0A8J1TE01</accession>
<dbReference type="Pfam" id="PF12796">
    <property type="entry name" value="Ank_2"/>
    <property type="match status" value="1"/>
</dbReference>
<dbReference type="InterPro" id="IPR002110">
    <property type="entry name" value="Ankyrin_rpt"/>
</dbReference>
<dbReference type="PRINTS" id="PR01415">
    <property type="entry name" value="ANKYRIN"/>
</dbReference>
<name>A0A8J1TE01_OWEFU</name>
<comment type="caution">
    <text evidence="1">The sequence shown here is derived from an EMBL/GenBank/DDBJ whole genome shotgun (WGS) entry which is preliminary data.</text>
</comment>
<dbReference type="OrthoDB" id="10252328at2759"/>
<reference evidence="1" key="1">
    <citation type="submission" date="2022-03" db="EMBL/GenBank/DDBJ databases">
        <authorList>
            <person name="Martin C."/>
        </authorList>
    </citation>
    <scope>NUCLEOTIDE SEQUENCE</scope>
</reference>
<organism evidence="1 2">
    <name type="scientific">Owenia fusiformis</name>
    <name type="common">Polychaete worm</name>
    <dbReference type="NCBI Taxonomy" id="6347"/>
    <lineage>
        <taxon>Eukaryota</taxon>
        <taxon>Metazoa</taxon>
        <taxon>Spiralia</taxon>
        <taxon>Lophotrochozoa</taxon>
        <taxon>Annelida</taxon>
        <taxon>Polychaeta</taxon>
        <taxon>Sedentaria</taxon>
        <taxon>Canalipalpata</taxon>
        <taxon>Sabellida</taxon>
        <taxon>Oweniida</taxon>
        <taxon>Oweniidae</taxon>
        <taxon>Owenia</taxon>
    </lineage>
</organism>
<dbReference type="InterPro" id="IPR036770">
    <property type="entry name" value="Ankyrin_rpt-contain_sf"/>
</dbReference>
<dbReference type="SUPFAM" id="SSF48403">
    <property type="entry name" value="Ankyrin repeat"/>
    <property type="match status" value="1"/>
</dbReference>
<dbReference type="Pfam" id="PF00023">
    <property type="entry name" value="Ank"/>
    <property type="match status" value="2"/>
</dbReference>
<keyword evidence="2" id="KW-1185">Reference proteome</keyword>
<protein>
    <submittedName>
        <fullName evidence="1">Uncharacterized protein</fullName>
    </submittedName>
</protein>
<dbReference type="PANTHER" id="PTHR24198:SF165">
    <property type="entry name" value="ANKYRIN REPEAT-CONTAINING PROTEIN-RELATED"/>
    <property type="match status" value="1"/>
</dbReference>
<dbReference type="Proteomes" id="UP000749559">
    <property type="component" value="Unassembled WGS sequence"/>
</dbReference>